<dbReference type="EMBL" id="JN882285">
    <property type="protein sequence ID" value="AFC21629.1"/>
    <property type="molecule type" value="Genomic_DNA"/>
</dbReference>
<dbReference type="OrthoDB" id="22876at10239"/>
<dbReference type="Proteomes" id="UP000000457">
    <property type="component" value="Segment"/>
</dbReference>
<gene>
    <name evidence="1" type="ORF">GAP32_179</name>
</gene>
<reference evidence="1 2" key="1">
    <citation type="journal article" date="2014" name="Virology">
        <title>Supersize me: Cronobacter sakazakii phage GAP32.</title>
        <authorList>
            <person name="Abbasifar R."/>
            <person name="Griffiths M.W."/>
            <person name="Sabour P.M."/>
            <person name="Ackermann H.-W."/>
            <person name="Vandersteegen K."/>
            <person name="Lavigne R."/>
            <person name="Noben J.-P."/>
            <person name="Villa A.A."/>
            <person name="Abbasifar A."/>
            <person name="Nash J.H.E."/>
            <person name="Kropinski A.M."/>
        </authorList>
    </citation>
    <scope>NUCLEOTIDE SEQUENCE [LARGE SCALE GENOMIC DNA]</scope>
    <source>
        <strain evidence="1">GAP-32</strain>
    </source>
</reference>
<evidence type="ECO:0000313" key="1">
    <source>
        <dbReference type="EMBL" id="AFC21629.1"/>
    </source>
</evidence>
<keyword evidence="2" id="KW-1185">Reference proteome</keyword>
<name>K4FB30_9CAUD</name>
<sequence length="191" mass="21848">MTEIRYKILDSVNGRYVELISISAIPIYSPFGKTFFTYGDALGYLVKTQRDCMAVRRYLNLSRFKIQELHLIPYNTSEVYDGIEDSIMNDPDSDDKHEWLKAILSQAVLDGFGIIKPALLNFVLTYDKYQPMLSELVPPHMIQCIDEFKTVGIQGCDLDLLGSISLTASEKQLNMYDIDGLFKRRKENASK</sequence>
<accession>K4FB30</accession>
<dbReference type="GeneID" id="13993919"/>
<proteinExistence type="predicted"/>
<organism evidence="1 2">
    <name type="scientific">Cronobacter phage vB_CsaM_GAP32</name>
    <dbReference type="NCBI Taxonomy" id="1141136"/>
    <lineage>
        <taxon>Viruses</taxon>
        <taxon>Duplodnaviria</taxon>
        <taxon>Heunggongvirae</taxon>
        <taxon>Uroviricota</taxon>
        <taxon>Caudoviricetes</taxon>
        <taxon>Mimasvirus</taxon>
        <taxon>Mimasvirus GAP32</taxon>
    </lineage>
</organism>
<dbReference type="RefSeq" id="YP_006987284.1">
    <property type="nucleotide sequence ID" value="NC_019401.1"/>
</dbReference>
<protein>
    <submittedName>
        <fullName evidence="1">Uncharacterized protein</fullName>
    </submittedName>
</protein>
<dbReference type="KEGG" id="vg:13993919"/>
<evidence type="ECO:0000313" key="2">
    <source>
        <dbReference type="Proteomes" id="UP000000457"/>
    </source>
</evidence>